<dbReference type="InterPro" id="IPR001763">
    <property type="entry name" value="Rhodanese-like_dom"/>
</dbReference>
<keyword evidence="1" id="KW-0732">Signal</keyword>
<feature type="chain" id="PRO_5038070502" description="Rhodanese domain-containing protein" evidence="1">
    <location>
        <begin position="23"/>
        <end position="146"/>
    </location>
</feature>
<dbReference type="EMBL" id="AP024233">
    <property type="protein sequence ID" value="BCO08438.1"/>
    <property type="molecule type" value="Genomic_DNA"/>
</dbReference>
<proteinExistence type="predicted"/>
<keyword evidence="4" id="KW-1185">Reference proteome</keyword>
<reference evidence="3" key="1">
    <citation type="submission" date="2020-12" db="EMBL/GenBank/DDBJ databases">
        <title>Desulfobium dissulfuricans gen. nov., sp. nov., a novel mesophilic, sulfate-reducing bacterium isolated from a deep-sea hydrothermal vent.</title>
        <authorList>
            <person name="Hashimoto Y."/>
            <person name="Tame A."/>
            <person name="Sawayama S."/>
            <person name="Miyazaki J."/>
            <person name="Takai K."/>
            <person name="Nakagawa S."/>
        </authorList>
    </citation>
    <scope>NUCLEOTIDE SEQUENCE</scope>
    <source>
        <strain evidence="3">GF1</strain>
    </source>
</reference>
<evidence type="ECO:0000259" key="2">
    <source>
        <dbReference type="PROSITE" id="PS50206"/>
    </source>
</evidence>
<dbReference type="CDD" id="cd00158">
    <property type="entry name" value="RHOD"/>
    <property type="match status" value="1"/>
</dbReference>
<dbReference type="Proteomes" id="UP001063350">
    <property type="component" value="Chromosome"/>
</dbReference>
<evidence type="ECO:0000313" key="3">
    <source>
        <dbReference type="EMBL" id="BCO08438.1"/>
    </source>
</evidence>
<evidence type="ECO:0000256" key="1">
    <source>
        <dbReference type="SAM" id="SignalP"/>
    </source>
</evidence>
<dbReference type="PROSITE" id="PS50206">
    <property type="entry name" value="RHODANESE_3"/>
    <property type="match status" value="1"/>
</dbReference>
<gene>
    <name evidence="3" type="ORF">GF1_08140</name>
</gene>
<dbReference type="InterPro" id="IPR036873">
    <property type="entry name" value="Rhodanese-like_dom_sf"/>
</dbReference>
<evidence type="ECO:0000313" key="4">
    <source>
        <dbReference type="Proteomes" id="UP001063350"/>
    </source>
</evidence>
<dbReference type="KEGG" id="ddu:GF1_08140"/>
<dbReference type="AlphaFoldDB" id="A0A915TYR2"/>
<protein>
    <recommendedName>
        <fullName evidence="2">Rhodanese domain-containing protein</fullName>
    </recommendedName>
</protein>
<dbReference type="Gene3D" id="3.40.250.10">
    <property type="entry name" value="Rhodanese-like domain"/>
    <property type="match status" value="1"/>
</dbReference>
<feature type="domain" description="Rhodanese" evidence="2">
    <location>
        <begin position="40"/>
        <end position="141"/>
    </location>
</feature>
<dbReference type="Pfam" id="PF00581">
    <property type="entry name" value="Rhodanese"/>
    <property type="match status" value="1"/>
</dbReference>
<accession>A0A915TYR2</accession>
<dbReference type="RefSeq" id="WP_267928338.1">
    <property type="nucleotide sequence ID" value="NZ_AP024233.1"/>
</dbReference>
<organism evidence="3 4">
    <name type="scientific">Desulfolithobacter dissulfuricans</name>
    <dbReference type="NCBI Taxonomy" id="2795293"/>
    <lineage>
        <taxon>Bacteria</taxon>
        <taxon>Pseudomonadati</taxon>
        <taxon>Thermodesulfobacteriota</taxon>
        <taxon>Desulfobulbia</taxon>
        <taxon>Desulfobulbales</taxon>
        <taxon>Desulfobulbaceae</taxon>
        <taxon>Desulfolithobacter</taxon>
    </lineage>
</organism>
<name>A0A915TYR2_9BACT</name>
<sequence>MTAGRVKLAVVFWLLMCVTAFAAMDYNFVEPDQLTSWLDSREPLLLVDIQKPNDFKKHHFFGAVETDAYPVKTGGERRRLKKAVDMFEESGGTVVIIGPRGTRAEKRAFEYLRNHGVPADKIYILKGGIKKWPDKEMLLDTAGGCA</sequence>
<dbReference type="SUPFAM" id="SSF52821">
    <property type="entry name" value="Rhodanese/Cell cycle control phosphatase"/>
    <property type="match status" value="1"/>
</dbReference>
<feature type="signal peptide" evidence="1">
    <location>
        <begin position="1"/>
        <end position="22"/>
    </location>
</feature>